<dbReference type="HOGENOM" id="CLU_1561964_0_0_11"/>
<keyword evidence="3" id="KW-1185">Reference proteome</keyword>
<keyword evidence="1" id="KW-0472">Membrane</keyword>
<feature type="transmembrane region" description="Helical" evidence="1">
    <location>
        <begin position="39"/>
        <end position="56"/>
    </location>
</feature>
<keyword evidence="1" id="KW-1133">Transmembrane helix</keyword>
<name>K4R4J5_STRDJ</name>
<dbReference type="KEGG" id="sdv:BN159_3668"/>
<reference evidence="2 3" key="1">
    <citation type="journal article" date="2012" name="J. Bacteriol.">
        <title>Genome sequence of the bacterium Streptomyces davawensis JCM 4913 and heterologous production of the unique antibiotic roseoflavin.</title>
        <authorList>
            <person name="Jankowitsch F."/>
            <person name="Schwarz J."/>
            <person name="Ruckert C."/>
            <person name="Gust B."/>
            <person name="Szczepanowski R."/>
            <person name="Blom J."/>
            <person name="Pelzer S."/>
            <person name="Kalinowski J."/>
            <person name="Mack M."/>
        </authorList>
    </citation>
    <scope>NUCLEOTIDE SEQUENCE [LARGE SCALE GENOMIC DNA]</scope>
    <source>
        <strain evidence="3">DSM 101723 / JCM 4913 / KCC S-0913 / 768</strain>
    </source>
</reference>
<dbReference type="STRING" id="1214101.BN159_3668"/>
<dbReference type="eggNOG" id="ENOG50319V7">
    <property type="taxonomic scope" value="Bacteria"/>
</dbReference>
<dbReference type="AlphaFoldDB" id="K4R4J5"/>
<protein>
    <submittedName>
        <fullName evidence="2">Uncharacterized protein</fullName>
    </submittedName>
</protein>
<feature type="transmembrane region" description="Helical" evidence="1">
    <location>
        <begin position="12"/>
        <end position="33"/>
    </location>
</feature>
<evidence type="ECO:0000313" key="3">
    <source>
        <dbReference type="Proteomes" id="UP000008043"/>
    </source>
</evidence>
<dbReference type="RefSeq" id="WP_015658423.1">
    <property type="nucleotide sequence ID" value="NC_020504.1"/>
</dbReference>
<sequence length="171" mass="18672">MDRYVHHELRSVITVLAAVAVCVPVTVAVHGALIDSGDLSLFLAGLIGFAVLFTLAQASRIKWLSEVLDFEAAAPLEEPPPEVSLLRHPVNPWLFAIMTAGTLGTSLAWEPAAVLFPLWLAVAWLGQAWLAVNWERGNGKVLWRGHDPDKPWRLSVSPRQLTRTATGALPE</sequence>
<keyword evidence="1" id="KW-0812">Transmembrane</keyword>
<dbReference type="PATRIC" id="fig|1214101.3.peg.3724"/>
<dbReference type="Proteomes" id="UP000008043">
    <property type="component" value="Chromosome"/>
</dbReference>
<evidence type="ECO:0000256" key="1">
    <source>
        <dbReference type="SAM" id="Phobius"/>
    </source>
</evidence>
<organism evidence="2 3">
    <name type="scientific">Streptomyces davaonensis (strain DSM 101723 / JCM 4913 / KCC S-0913 / 768)</name>
    <dbReference type="NCBI Taxonomy" id="1214101"/>
    <lineage>
        <taxon>Bacteria</taxon>
        <taxon>Bacillati</taxon>
        <taxon>Actinomycetota</taxon>
        <taxon>Actinomycetes</taxon>
        <taxon>Kitasatosporales</taxon>
        <taxon>Streptomycetaceae</taxon>
        <taxon>Streptomyces</taxon>
    </lineage>
</organism>
<gene>
    <name evidence="2" type="ORF">BN159_3668</name>
</gene>
<proteinExistence type="predicted"/>
<evidence type="ECO:0000313" key="2">
    <source>
        <dbReference type="EMBL" id="CCK28047.1"/>
    </source>
</evidence>
<dbReference type="EMBL" id="HE971709">
    <property type="protein sequence ID" value="CCK28047.1"/>
    <property type="molecule type" value="Genomic_DNA"/>
</dbReference>
<accession>K4R4J5</accession>
<dbReference type="OrthoDB" id="4240426at2"/>